<dbReference type="Proteomes" id="UP000481964">
    <property type="component" value="Unassembled WGS sequence"/>
</dbReference>
<evidence type="ECO:0000313" key="1">
    <source>
        <dbReference type="EMBL" id="MSC58387.1"/>
    </source>
</evidence>
<protein>
    <submittedName>
        <fullName evidence="1">Uncharacterized protein</fullName>
    </submittedName>
</protein>
<dbReference type="EMBL" id="WKRD01000011">
    <property type="protein sequence ID" value="MSC58387.1"/>
    <property type="molecule type" value="Genomic_DNA"/>
</dbReference>
<sequence>MKRKEFKETLFEALNNVVDGMSYDDKMILVHNLLVDYEKDNEEKRDTSNKGSKWTDEELKIILSDAPTKENCVKYARLFKRGYGSIEQIYRWSVTTTKEMTDERKRDSFILQVKRIAKELGIRG</sequence>
<dbReference type="AlphaFoldDB" id="A0A7C9L0X3"/>
<evidence type="ECO:0000313" key="2">
    <source>
        <dbReference type="Proteomes" id="UP000481964"/>
    </source>
</evidence>
<comment type="caution">
    <text evidence="1">The sequence shown here is derived from an EMBL/GenBank/DDBJ whole genome shotgun (WGS) entry which is preliminary data.</text>
</comment>
<reference evidence="1 2" key="1">
    <citation type="journal article" date="2019" name="Nat. Med.">
        <title>A library of human gut bacterial isolates paired with longitudinal multiomics data enables mechanistic microbiome research.</title>
        <authorList>
            <person name="Poyet M."/>
            <person name="Groussin M."/>
            <person name="Gibbons S.M."/>
            <person name="Avila-Pacheco J."/>
            <person name="Jiang X."/>
            <person name="Kearney S.M."/>
            <person name="Perrotta A.R."/>
            <person name="Berdy B."/>
            <person name="Zhao S."/>
            <person name="Lieberman T.D."/>
            <person name="Swanson P.K."/>
            <person name="Smith M."/>
            <person name="Roesemann S."/>
            <person name="Alexander J.E."/>
            <person name="Rich S.A."/>
            <person name="Livny J."/>
            <person name="Vlamakis H."/>
            <person name="Clish C."/>
            <person name="Bullock K."/>
            <person name="Deik A."/>
            <person name="Scott J."/>
            <person name="Pierce K.A."/>
            <person name="Xavier R.J."/>
            <person name="Alm E.J."/>
        </authorList>
    </citation>
    <scope>NUCLEOTIDE SEQUENCE [LARGE SCALE GENOMIC DNA]</scope>
    <source>
        <strain evidence="1 2">BIOML-A1</strain>
    </source>
</reference>
<organism evidence="1 2">
    <name type="scientific">Lachnospira eligens</name>
    <dbReference type="NCBI Taxonomy" id="39485"/>
    <lineage>
        <taxon>Bacteria</taxon>
        <taxon>Bacillati</taxon>
        <taxon>Bacillota</taxon>
        <taxon>Clostridia</taxon>
        <taxon>Lachnospirales</taxon>
        <taxon>Lachnospiraceae</taxon>
        <taxon>Lachnospira</taxon>
    </lineage>
</organism>
<dbReference type="RefSeq" id="WP_154301292.1">
    <property type="nucleotide sequence ID" value="NZ_WKRD01000011.1"/>
</dbReference>
<proteinExistence type="predicted"/>
<name>A0A7C9L0X3_9FIRM</name>
<gene>
    <name evidence="1" type="ORF">GKE48_13175</name>
</gene>
<accession>A0A7C9L0X3</accession>